<dbReference type="Gene3D" id="3.40.50.850">
    <property type="entry name" value="Isochorismatase-like"/>
    <property type="match status" value="1"/>
</dbReference>
<dbReference type="InterPro" id="IPR000868">
    <property type="entry name" value="Isochorismatase-like_dom"/>
</dbReference>
<dbReference type="GO" id="GO:0016787">
    <property type="term" value="F:hydrolase activity"/>
    <property type="evidence" value="ECO:0007669"/>
    <property type="project" value="UniProtKB-KW"/>
</dbReference>
<dbReference type="EMBL" id="DUIH01000017">
    <property type="protein sequence ID" value="HIH70026.1"/>
    <property type="molecule type" value="Genomic_DNA"/>
</dbReference>
<reference evidence="3" key="1">
    <citation type="journal article" date="2020" name="bioRxiv">
        <title>A rank-normalized archaeal taxonomy based on genome phylogeny resolves widespread incomplete and uneven classifications.</title>
        <authorList>
            <person name="Rinke C."/>
            <person name="Chuvochina M."/>
            <person name="Mussig A.J."/>
            <person name="Chaumeil P.-A."/>
            <person name="Waite D.W."/>
            <person name="Whitman W.B."/>
            <person name="Parks D.H."/>
            <person name="Hugenholtz P."/>
        </authorList>
    </citation>
    <scope>NUCLEOTIDE SEQUENCE</scope>
    <source>
        <strain evidence="3">UBA12518</strain>
    </source>
</reference>
<sequence length="187" mass="20877">MSAGSLDAEHTMLLIVDMQNDFCKKEGALYSENSEKIIPSISRLLEVFREAGAPVGFTQDWHEPDDVEFGRWGPHCVEGSWGAEIVDELAPLEMELVFKKTRYSPFYDTDIHEHMLDLEIERAVVCGTLANVCVLHTACDMMMRGVDVVVPVEAVAALSDYDMGYALYHMGEVFTAHICSVDEIGLQ</sequence>
<dbReference type="CDD" id="cd00431">
    <property type="entry name" value="cysteine_hydrolases"/>
    <property type="match status" value="1"/>
</dbReference>
<evidence type="ECO:0000256" key="1">
    <source>
        <dbReference type="ARBA" id="ARBA00022801"/>
    </source>
</evidence>
<feature type="domain" description="Isochorismatase-like" evidence="2">
    <location>
        <begin position="11"/>
        <end position="174"/>
    </location>
</feature>
<gene>
    <name evidence="3" type="ORF">HA299_05395</name>
</gene>
<accession>A0A832RZ85</accession>
<evidence type="ECO:0000259" key="2">
    <source>
        <dbReference type="Pfam" id="PF00857"/>
    </source>
</evidence>
<dbReference type="PANTHER" id="PTHR43540:SF6">
    <property type="entry name" value="ISOCHORISMATASE-LIKE DOMAIN-CONTAINING PROTEIN"/>
    <property type="match status" value="1"/>
</dbReference>
<comment type="caution">
    <text evidence="3">The sequence shown here is derived from an EMBL/GenBank/DDBJ whole genome shotgun (WGS) entry which is preliminary data.</text>
</comment>
<evidence type="ECO:0000313" key="4">
    <source>
        <dbReference type="Proteomes" id="UP000600363"/>
    </source>
</evidence>
<dbReference type="PANTHER" id="PTHR43540">
    <property type="entry name" value="PEROXYUREIDOACRYLATE/UREIDOACRYLATE AMIDOHYDROLASE-RELATED"/>
    <property type="match status" value="1"/>
</dbReference>
<dbReference type="RefSeq" id="WP_157203073.1">
    <property type="nucleotide sequence ID" value="NZ_DUIH01000017.1"/>
</dbReference>
<protein>
    <submittedName>
        <fullName evidence="3">Cysteine hydrolase</fullName>
    </submittedName>
</protein>
<keyword evidence="1 3" id="KW-0378">Hydrolase</keyword>
<dbReference type="Proteomes" id="UP000600363">
    <property type="component" value="Unassembled WGS sequence"/>
</dbReference>
<dbReference type="InterPro" id="IPR050272">
    <property type="entry name" value="Isochorismatase-like_hydrls"/>
</dbReference>
<dbReference type="Pfam" id="PF00857">
    <property type="entry name" value="Isochorismatase"/>
    <property type="match status" value="1"/>
</dbReference>
<organism evidence="3 4">
    <name type="scientific">Methermicoccus shengliensis</name>
    <dbReference type="NCBI Taxonomy" id="660064"/>
    <lineage>
        <taxon>Archaea</taxon>
        <taxon>Methanobacteriati</taxon>
        <taxon>Methanobacteriota</taxon>
        <taxon>Stenosarchaea group</taxon>
        <taxon>Methanomicrobia</taxon>
        <taxon>Methanosarcinales</taxon>
        <taxon>Methermicoccaceae</taxon>
        <taxon>Methermicoccus</taxon>
    </lineage>
</organism>
<name>A0A832RZ85_9EURY</name>
<dbReference type="InterPro" id="IPR036380">
    <property type="entry name" value="Isochorismatase-like_sf"/>
</dbReference>
<evidence type="ECO:0000313" key="3">
    <source>
        <dbReference type="EMBL" id="HIH70026.1"/>
    </source>
</evidence>
<dbReference type="SUPFAM" id="SSF52499">
    <property type="entry name" value="Isochorismatase-like hydrolases"/>
    <property type="match status" value="1"/>
</dbReference>
<dbReference type="AlphaFoldDB" id="A0A832RZ85"/>
<proteinExistence type="predicted"/>